<dbReference type="EMBL" id="LR798389">
    <property type="protein sequence ID" value="CAB5228627.1"/>
    <property type="molecule type" value="Genomic_DNA"/>
</dbReference>
<sequence length="125" mass="12217">MAIPSRVLASGNSGLATISICGDGATGLVAVGSTQATALQLSAVFNTIATSAASTGVKLPPCEAGAMVYIYNLAGQDLRIYSNGTETLNAAVAGATGVLVGNTKTAICFATSATTWAVTAALSST</sequence>
<protein>
    <submittedName>
        <fullName evidence="1">Uncharacterized protein</fullName>
    </submittedName>
</protein>
<organism evidence="1">
    <name type="scientific">uncultured Caudovirales phage</name>
    <dbReference type="NCBI Taxonomy" id="2100421"/>
    <lineage>
        <taxon>Viruses</taxon>
        <taxon>Duplodnaviria</taxon>
        <taxon>Heunggongvirae</taxon>
        <taxon>Uroviricota</taxon>
        <taxon>Caudoviricetes</taxon>
        <taxon>Peduoviridae</taxon>
        <taxon>Maltschvirus</taxon>
        <taxon>Maltschvirus maltsch</taxon>
    </lineage>
</organism>
<gene>
    <name evidence="1" type="ORF">UFOVP1545_9</name>
</gene>
<accession>A0A6J7XC31</accession>
<name>A0A6J7XC31_9CAUD</name>
<reference evidence="1" key="1">
    <citation type="submission" date="2020-05" db="EMBL/GenBank/DDBJ databases">
        <authorList>
            <person name="Chiriac C."/>
            <person name="Salcher M."/>
            <person name="Ghai R."/>
            <person name="Kavagutti S V."/>
        </authorList>
    </citation>
    <scope>NUCLEOTIDE SEQUENCE</scope>
</reference>
<proteinExistence type="predicted"/>
<evidence type="ECO:0000313" key="1">
    <source>
        <dbReference type="EMBL" id="CAB5228627.1"/>
    </source>
</evidence>